<comment type="caution">
    <text evidence="3">The sequence shown here is derived from an EMBL/GenBank/DDBJ whole genome shotgun (WGS) entry which is preliminary data.</text>
</comment>
<dbReference type="AlphaFoldDB" id="A0A495PYE2"/>
<dbReference type="Proteomes" id="UP000276282">
    <property type="component" value="Unassembled WGS sequence"/>
</dbReference>
<evidence type="ECO:0000313" key="4">
    <source>
        <dbReference type="Proteomes" id="UP000276282"/>
    </source>
</evidence>
<organism evidence="3 4">
    <name type="scientific">Gillisia mitskevichiae</name>
    <dbReference type="NCBI Taxonomy" id="270921"/>
    <lineage>
        <taxon>Bacteria</taxon>
        <taxon>Pseudomonadati</taxon>
        <taxon>Bacteroidota</taxon>
        <taxon>Flavobacteriia</taxon>
        <taxon>Flavobacteriales</taxon>
        <taxon>Flavobacteriaceae</taxon>
        <taxon>Gillisia</taxon>
    </lineage>
</organism>
<feature type="domain" description="Outer membrane protein beta-barrel" evidence="2">
    <location>
        <begin position="25"/>
        <end position="192"/>
    </location>
</feature>
<evidence type="ECO:0000313" key="3">
    <source>
        <dbReference type="EMBL" id="RKS55393.1"/>
    </source>
</evidence>
<reference evidence="3 4" key="1">
    <citation type="submission" date="2018-10" db="EMBL/GenBank/DDBJ databases">
        <title>Genomic Encyclopedia of Archaeal and Bacterial Type Strains, Phase II (KMG-II): from individual species to whole genera.</title>
        <authorList>
            <person name="Goeker M."/>
        </authorList>
    </citation>
    <scope>NUCLEOTIDE SEQUENCE [LARGE SCALE GENOMIC DNA]</scope>
    <source>
        <strain evidence="3 4">DSM 19839</strain>
    </source>
</reference>
<dbReference type="EMBL" id="RBLG01000001">
    <property type="protein sequence ID" value="RKS55393.1"/>
    <property type="molecule type" value="Genomic_DNA"/>
</dbReference>
<dbReference type="Pfam" id="PF13568">
    <property type="entry name" value="OMP_b-brl_2"/>
    <property type="match status" value="1"/>
</dbReference>
<protein>
    <submittedName>
        <fullName evidence="3">Outer membrane protein with beta-barrel domain</fullName>
    </submittedName>
</protein>
<dbReference type="InterPro" id="IPR025665">
    <property type="entry name" value="Beta-barrel_OMP_2"/>
</dbReference>
<evidence type="ECO:0000256" key="1">
    <source>
        <dbReference type="SAM" id="SignalP"/>
    </source>
</evidence>
<gene>
    <name evidence="3" type="ORF">BC962_0355</name>
</gene>
<proteinExistence type="predicted"/>
<dbReference type="RefSeq" id="WP_121344217.1">
    <property type="nucleotide sequence ID" value="NZ_RBLG01000001.1"/>
</dbReference>
<feature type="signal peptide" evidence="1">
    <location>
        <begin position="1"/>
        <end position="20"/>
    </location>
</feature>
<keyword evidence="1" id="KW-0732">Signal</keyword>
<sequence>MRYLYTFLFIFICSLFNPLAAQRRNYNGDTYNRLGVQAGVTHGGIDSDQFNTTKNTGFMAGLTTRANVYNNFLVVYGVNFYSMKTGIMGHALNSNKFENIDFKTTGVQLNLFAGHKIIKEHLSIEAGPVLQINSKWEVDNQFKDHLVEDYLFTAKDLEEVSRINLNLAAGLSAGIADVKFWVQYQYGLTNFLKNLSDGDLQNKDSRAANLEGHLGMATAGIVYYF</sequence>
<evidence type="ECO:0000259" key="2">
    <source>
        <dbReference type="Pfam" id="PF13568"/>
    </source>
</evidence>
<feature type="chain" id="PRO_5019766375" evidence="1">
    <location>
        <begin position="21"/>
        <end position="225"/>
    </location>
</feature>
<dbReference type="OrthoDB" id="1143271at2"/>
<keyword evidence="4" id="KW-1185">Reference proteome</keyword>
<name>A0A495PYE2_9FLAO</name>
<accession>A0A495PYE2</accession>